<accession>A0A059AKU7</accession>
<feature type="compositionally biased region" description="Low complexity" evidence="3">
    <location>
        <begin position="202"/>
        <end position="214"/>
    </location>
</feature>
<evidence type="ECO:0000256" key="3">
    <source>
        <dbReference type="SAM" id="MobiDB-lite"/>
    </source>
</evidence>
<dbReference type="SUPFAM" id="SSF54928">
    <property type="entry name" value="RNA-binding domain, RBD"/>
    <property type="match status" value="1"/>
</dbReference>
<feature type="domain" description="RRM" evidence="4">
    <location>
        <begin position="91"/>
        <end position="170"/>
    </location>
</feature>
<feature type="region of interest" description="Disordered" evidence="3">
    <location>
        <begin position="317"/>
        <end position="340"/>
    </location>
</feature>
<dbReference type="InterPro" id="IPR035979">
    <property type="entry name" value="RBD_domain_sf"/>
</dbReference>
<dbReference type="EMBL" id="KK198761">
    <property type="protein sequence ID" value="KCW54389.1"/>
    <property type="molecule type" value="Genomic_DNA"/>
</dbReference>
<evidence type="ECO:0000313" key="5">
    <source>
        <dbReference type="EMBL" id="KCW54389.1"/>
    </source>
</evidence>
<dbReference type="AlphaFoldDB" id="A0A059AKU7"/>
<dbReference type="STRING" id="71139.A0A059AKU7"/>
<dbReference type="InterPro" id="IPR000504">
    <property type="entry name" value="RRM_dom"/>
</dbReference>
<gene>
    <name evidence="5" type="ORF">EUGRSUZ_I00343</name>
</gene>
<dbReference type="OMA" id="GNQYHPV"/>
<dbReference type="InterPro" id="IPR050886">
    <property type="entry name" value="RNA-binding_reg"/>
</dbReference>
<feature type="compositionally biased region" description="Polar residues" evidence="3">
    <location>
        <begin position="1"/>
        <end position="16"/>
    </location>
</feature>
<dbReference type="OrthoDB" id="1875751at2759"/>
<dbReference type="PANTHER" id="PTHR48024">
    <property type="entry name" value="GEO13361P1-RELATED"/>
    <property type="match status" value="1"/>
</dbReference>
<feature type="compositionally biased region" description="Basic and acidic residues" evidence="3">
    <location>
        <begin position="184"/>
        <end position="197"/>
    </location>
</feature>
<evidence type="ECO:0000256" key="1">
    <source>
        <dbReference type="ARBA" id="ARBA00022884"/>
    </source>
</evidence>
<dbReference type="GO" id="GO:0003723">
    <property type="term" value="F:RNA binding"/>
    <property type="evidence" value="ECO:0007669"/>
    <property type="project" value="UniProtKB-UniRule"/>
</dbReference>
<feature type="compositionally biased region" description="Basic and acidic residues" evidence="3">
    <location>
        <begin position="37"/>
        <end position="49"/>
    </location>
</feature>
<keyword evidence="1 2" id="KW-0694">RNA-binding</keyword>
<feature type="region of interest" description="Disordered" evidence="3">
    <location>
        <begin position="1"/>
        <end position="51"/>
    </location>
</feature>
<reference evidence="5" key="1">
    <citation type="submission" date="2013-07" db="EMBL/GenBank/DDBJ databases">
        <title>The genome of Eucalyptus grandis.</title>
        <authorList>
            <person name="Schmutz J."/>
            <person name="Hayes R."/>
            <person name="Myburg A."/>
            <person name="Tuskan G."/>
            <person name="Grattapaglia D."/>
            <person name="Rokhsar D.S."/>
        </authorList>
    </citation>
    <scope>NUCLEOTIDE SEQUENCE</scope>
    <source>
        <tissue evidence="5">Leaf extractions</tissue>
    </source>
</reference>
<feature type="region of interest" description="Disordered" evidence="3">
    <location>
        <begin position="169"/>
        <end position="214"/>
    </location>
</feature>
<dbReference type="InParanoid" id="A0A059AKU7"/>
<dbReference type="FunCoup" id="A0A059AKU7">
    <property type="interactions" value="77"/>
</dbReference>
<dbReference type="InterPro" id="IPR012677">
    <property type="entry name" value="Nucleotide-bd_a/b_plait_sf"/>
</dbReference>
<dbReference type="Gene3D" id="3.30.70.330">
    <property type="match status" value="1"/>
</dbReference>
<dbReference type="eggNOG" id="KOG0118">
    <property type="taxonomic scope" value="Eukaryota"/>
</dbReference>
<feature type="compositionally biased region" description="Basic residues" evidence="3">
    <location>
        <begin position="20"/>
        <end position="36"/>
    </location>
</feature>
<evidence type="ECO:0000256" key="2">
    <source>
        <dbReference type="PROSITE-ProRule" id="PRU00176"/>
    </source>
</evidence>
<proteinExistence type="predicted"/>
<dbReference type="PANTHER" id="PTHR48024:SF45">
    <property type="entry name" value="RNA BINDING DOMAIN PROTEIN"/>
    <property type="match status" value="1"/>
</dbReference>
<sequence>MAKTGNKTQKPKLSQDPTKKAPKKLKVKKIKKQRLRPKPDSDSEPDADKLPTLLEPYTKEQLVDLITASALANPSLYAHIRGVADRDVAHRKIFVYGLAWEATPQSLAAAFESFGEIEECNVVTDRATGKSKGYGFVQFRTRKGAVKALKDPKKKIDNRVVSCQLASVGRGGTAGSRDSNSAAKKVDGNRAGAEVKGKNQVQGQPQAPASAPAPAHAFGAAQNLSMLNQYPGLHQIYGGLLANPGALGFVNPAIAGALNQSMLALSQGNLGQGMAATSQAGVGGGGAGGSLLGAYGGSSSAPQLGLQHFYAANMPQSGQQTAPVRAKGGGASFSGFPSQT</sequence>
<dbReference type="KEGG" id="egr:104418214"/>
<organism evidence="5">
    <name type="scientific">Eucalyptus grandis</name>
    <name type="common">Flooded gum</name>
    <dbReference type="NCBI Taxonomy" id="71139"/>
    <lineage>
        <taxon>Eukaryota</taxon>
        <taxon>Viridiplantae</taxon>
        <taxon>Streptophyta</taxon>
        <taxon>Embryophyta</taxon>
        <taxon>Tracheophyta</taxon>
        <taxon>Spermatophyta</taxon>
        <taxon>Magnoliopsida</taxon>
        <taxon>eudicotyledons</taxon>
        <taxon>Gunneridae</taxon>
        <taxon>Pentapetalae</taxon>
        <taxon>rosids</taxon>
        <taxon>malvids</taxon>
        <taxon>Myrtales</taxon>
        <taxon>Myrtaceae</taxon>
        <taxon>Myrtoideae</taxon>
        <taxon>Eucalypteae</taxon>
        <taxon>Eucalyptus</taxon>
    </lineage>
</organism>
<name>A0A059AKU7_EUCGR</name>
<dbReference type="SMART" id="SM00360">
    <property type="entry name" value="RRM"/>
    <property type="match status" value="1"/>
</dbReference>
<dbReference type="Gramene" id="KCW54389">
    <property type="protein sequence ID" value="KCW54389"/>
    <property type="gene ID" value="EUGRSUZ_I00343"/>
</dbReference>
<evidence type="ECO:0000259" key="4">
    <source>
        <dbReference type="PROSITE" id="PS50102"/>
    </source>
</evidence>
<dbReference type="PROSITE" id="PS50102">
    <property type="entry name" value="RRM"/>
    <property type="match status" value="1"/>
</dbReference>
<dbReference type="Pfam" id="PF00076">
    <property type="entry name" value="RRM_1"/>
    <property type="match status" value="1"/>
</dbReference>
<protein>
    <recommendedName>
        <fullName evidence="4">RRM domain-containing protein</fullName>
    </recommendedName>
</protein>